<name>A0A0B8ZUZ8_9SPHN</name>
<dbReference type="STRING" id="48936.NJ75_04437"/>
<proteinExistence type="predicted"/>
<organism evidence="2 3">
    <name type="scientific">Novosphingobium subterraneum</name>
    <dbReference type="NCBI Taxonomy" id="48936"/>
    <lineage>
        <taxon>Bacteria</taxon>
        <taxon>Pseudomonadati</taxon>
        <taxon>Pseudomonadota</taxon>
        <taxon>Alphaproteobacteria</taxon>
        <taxon>Sphingomonadales</taxon>
        <taxon>Sphingomonadaceae</taxon>
        <taxon>Novosphingobium</taxon>
    </lineage>
</organism>
<keyword evidence="1" id="KW-0472">Membrane</keyword>
<dbReference type="Proteomes" id="UP000031338">
    <property type="component" value="Unassembled WGS sequence"/>
</dbReference>
<keyword evidence="1" id="KW-0812">Transmembrane</keyword>
<keyword evidence="1" id="KW-1133">Transmembrane helix</keyword>
<dbReference type="PATRIC" id="fig|48936.3.peg.4478"/>
<evidence type="ECO:0000256" key="1">
    <source>
        <dbReference type="SAM" id="Phobius"/>
    </source>
</evidence>
<dbReference type="RefSeq" id="WP_039338296.1">
    <property type="nucleotide sequence ID" value="NZ_JBNNWK010000050.1"/>
</dbReference>
<dbReference type="AlphaFoldDB" id="A0A0B8ZUZ8"/>
<feature type="transmembrane region" description="Helical" evidence="1">
    <location>
        <begin position="57"/>
        <end position="77"/>
    </location>
</feature>
<gene>
    <name evidence="2" type="ORF">NJ75_04437</name>
</gene>
<feature type="transmembrane region" description="Helical" evidence="1">
    <location>
        <begin position="83"/>
        <end position="102"/>
    </location>
</feature>
<reference evidence="2 3" key="1">
    <citation type="submission" date="2014-10" db="EMBL/GenBank/DDBJ databases">
        <title>Draft genome sequence of Novosphingobium subterraneum DSM 12447.</title>
        <authorList>
            <person name="Gan H.M."/>
            <person name="Gan H.Y."/>
            <person name="Savka M.A."/>
        </authorList>
    </citation>
    <scope>NUCLEOTIDE SEQUENCE [LARGE SCALE GENOMIC DNA]</scope>
    <source>
        <strain evidence="2 3">DSM 12447</strain>
    </source>
</reference>
<feature type="transmembrane region" description="Helical" evidence="1">
    <location>
        <begin position="27"/>
        <end position="45"/>
    </location>
</feature>
<protein>
    <submittedName>
        <fullName evidence="2">Uncharacterized protein</fullName>
    </submittedName>
</protein>
<feature type="transmembrane region" description="Helical" evidence="1">
    <location>
        <begin position="114"/>
        <end position="133"/>
    </location>
</feature>
<evidence type="ECO:0000313" key="3">
    <source>
        <dbReference type="Proteomes" id="UP000031338"/>
    </source>
</evidence>
<sequence length="144" mass="16059">MRYALQILILTLITVYAWRRAGQTEKRGALVMACLLLASPLYAALGAKPMRFEQMDMGYLVIDGLVLIAMTALALVSGKWWPLWFAGAQLIAFLSHFVRLLATSYAPFAYALMMRAPSWIQLAILALGTWFAVRDRRVTGATAF</sequence>
<keyword evidence="3" id="KW-1185">Reference proteome</keyword>
<accession>A0A0B8ZUZ8</accession>
<evidence type="ECO:0000313" key="2">
    <source>
        <dbReference type="EMBL" id="KHS42071.1"/>
    </source>
</evidence>
<dbReference type="EMBL" id="JRVC01000033">
    <property type="protein sequence ID" value="KHS42071.1"/>
    <property type="molecule type" value="Genomic_DNA"/>
</dbReference>
<comment type="caution">
    <text evidence="2">The sequence shown here is derived from an EMBL/GenBank/DDBJ whole genome shotgun (WGS) entry which is preliminary data.</text>
</comment>